<dbReference type="InterPro" id="IPR048635">
    <property type="entry name" value="MFD_D3"/>
</dbReference>
<name>A0A6S7CUM8_9BURK</name>
<dbReference type="Gene3D" id="3.90.1150.50">
    <property type="entry name" value="Transcription-repair-coupling factor, D7 domain"/>
    <property type="match status" value="1"/>
</dbReference>
<evidence type="ECO:0000256" key="8">
    <source>
        <dbReference type="ARBA" id="ARBA00023125"/>
    </source>
</evidence>
<dbReference type="InterPro" id="IPR004576">
    <property type="entry name" value="Mfd"/>
</dbReference>
<dbReference type="Pfam" id="PF02559">
    <property type="entry name" value="CarD_TRCF_RID"/>
    <property type="match status" value="1"/>
</dbReference>
<dbReference type="Proteomes" id="UP000494115">
    <property type="component" value="Unassembled WGS sequence"/>
</dbReference>
<evidence type="ECO:0000256" key="10">
    <source>
        <dbReference type="ARBA" id="ARBA00061104"/>
    </source>
</evidence>
<protein>
    <recommendedName>
        <fullName evidence="12 13">Transcription-repair-coupling factor</fullName>
        <shortName evidence="13">TRCF</shortName>
        <ecNumber evidence="13">3.6.4.-</ecNumber>
    </recommendedName>
</protein>
<keyword evidence="2 13" id="KW-0963">Cytoplasm</keyword>
<reference evidence="16 17" key="1">
    <citation type="submission" date="2020-04" db="EMBL/GenBank/DDBJ databases">
        <authorList>
            <person name="De Canck E."/>
        </authorList>
    </citation>
    <scope>NUCLEOTIDE SEQUENCE [LARGE SCALE GENOMIC DNA]</scope>
    <source>
        <strain evidence="16 17">LMG 28138</strain>
    </source>
</reference>
<dbReference type="GO" id="GO:0005737">
    <property type="term" value="C:cytoplasm"/>
    <property type="evidence" value="ECO:0007669"/>
    <property type="project" value="UniProtKB-SubCell"/>
</dbReference>
<dbReference type="GO" id="GO:0016787">
    <property type="term" value="F:hydrolase activity"/>
    <property type="evidence" value="ECO:0007669"/>
    <property type="project" value="UniProtKB-KW"/>
</dbReference>
<proteinExistence type="inferred from homology"/>
<dbReference type="GO" id="GO:0000716">
    <property type="term" value="P:transcription-coupled nucleotide-excision repair, DNA damage recognition"/>
    <property type="evidence" value="ECO:0007669"/>
    <property type="project" value="UniProtKB-UniRule"/>
</dbReference>
<dbReference type="SUPFAM" id="SSF143517">
    <property type="entry name" value="TRCF domain-like"/>
    <property type="match status" value="1"/>
</dbReference>
<dbReference type="Pfam" id="PF21132">
    <property type="entry name" value="MFD_D3"/>
    <property type="match status" value="1"/>
</dbReference>
<evidence type="ECO:0000256" key="4">
    <source>
        <dbReference type="ARBA" id="ARBA00022763"/>
    </source>
</evidence>
<dbReference type="RefSeq" id="WP_175106920.1">
    <property type="nucleotide sequence ID" value="NZ_CADIKM010000028.1"/>
</dbReference>
<dbReference type="Gene3D" id="3.30.2060.10">
    <property type="entry name" value="Penicillin-binding protein 1b domain"/>
    <property type="match status" value="1"/>
</dbReference>
<dbReference type="Pfam" id="PF00271">
    <property type="entry name" value="Helicase_C"/>
    <property type="match status" value="1"/>
</dbReference>
<dbReference type="GO" id="GO:0003678">
    <property type="term" value="F:DNA helicase activity"/>
    <property type="evidence" value="ECO:0007669"/>
    <property type="project" value="TreeGrafter"/>
</dbReference>
<evidence type="ECO:0000256" key="9">
    <source>
        <dbReference type="ARBA" id="ARBA00023204"/>
    </source>
</evidence>
<dbReference type="PROSITE" id="PS51194">
    <property type="entry name" value="HELICASE_CTER"/>
    <property type="match status" value="1"/>
</dbReference>
<accession>A0A6S7CUM8</accession>
<dbReference type="InterPro" id="IPR005118">
    <property type="entry name" value="TRCF_C"/>
</dbReference>
<evidence type="ECO:0000256" key="2">
    <source>
        <dbReference type="ARBA" id="ARBA00022490"/>
    </source>
</evidence>
<dbReference type="Pfam" id="PF03461">
    <property type="entry name" value="TRCF"/>
    <property type="match status" value="1"/>
</dbReference>
<dbReference type="SMART" id="SM01058">
    <property type="entry name" value="CarD_TRCF"/>
    <property type="match status" value="1"/>
</dbReference>
<dbReference type="GO" id="GO:0003684">
    <property type="term" value="F:damaged DNA binding"/>
    <property type="evidence" value="ECO:0007669"/>
    <property type="project" value="InterPro"/>
</dbReference>
<dbReference type="Gene3D" id="3.40.50.11140">
    <property type="match status" value="1"/>
</dbReference>
<keyword evidence="5 13" id="KW-0378">Hydrolase</keyword>
<dbReference type="GO" id="GO:0005524">
    <property type="term" value="F:ATP binding"/>
    <property type="evidence" value="ECO:0007669"/>
    <property type="project" value="UniProtKB-UniRule"/>
</dbReference>
<dbReference type="Gene3D" id="2.40.10.170">
    <property type="match status" value="1"/>
</dbReference>
<evidence type="ECO:0000256" key="11">
    <source>
        <dbReference type="ARBA" id="ARBA00061399"/>
    </source>
</evidence>
<keyword evidence="3 13" id="KW-0547">Nucleotide-binding</keyword>
<keyword evidence="17" id="KW-1185">Reference proteome</keyword>
<comment type="function">
    <text evidence="13">Couples transcription and DNA repair by recognizing RNA polymerase (RNAP) stalled at DNA lesions. Mediates ATP-dependent release of RNAP and its truncated transcript from the DNA, and recruitment of nucleotide excision repair machinery to the damaged site.</text>
</comment>
<sequence>MVSTVPPEASSAAAAAAVSSAVTPVPPSPPVPAPVPLGKAGHRFAFDGTHGSSDALLIARYFRQHHGNLPLLAVLCASAVDAQRLFAEIGYFAPEARVRLLPDWETLPYDSFSPHQDLISERLATLHDLDAGRCDILIVPATTALYRMPPASFMAAYTFEFAQGERLDEAKLKAQLTLASYEHVGQVMRPGEYCVRGGLIDLFPMGSPLPYRIDMFDNQVDSIRAFDPDTQRSLYPVREVRLLPGREFPFDEAARTAFRGRWRETFEGDPSRSPIYKDIGSGMPSAGIEYYLPLFFEETATLFHYLPTHAQLVLVGDLEAAIRRFTSDTRQRHAFLSHDRERPILEPSKLFLTDEDLFILAKPFARLALPAPSDVGSGDWASALPNLAVDRHADDPVMSLRSFVSAGVQRVLLVAESAGRRETIAQLMGDNGLRAQFVDSFDAFTATPGTTFGIAVAPLASGFVLRAEGVALVTENELYGKLARRSGRRRQEQASNVDSMVRDLSELKVGDPIVHSQHGIGRYLGLVTMDLGEGETEFLHLQYATDSKLYVPVSQLHVISRYSGADPDTAPLHALGSGQWEKARRKAAQQIRDTAAELLNLYARRALRQGHAFPLEPRDYEKFAESFGFEETPDQDAAISAVIADMTSGKPMDRLVCGDVGFGKTEVALRAAFIAVLGGKQVAILSPTTLLAEQHFNTFSDRFADWPVRIAELSRFKSTKEVSTSVAALNEGTVDIVIGTHKLLSPDVKFKRLGLVIIDEEHRFGVRQKEALKALRAEVDVLTLTATPIPRTLGMALEGLRDFSVIATAPQKRLAIKTFVRREEDSVVREAMLRELKRGGQVYYLHNEVETIENRKAHLEQLVPEARIVVAHGQMHERELERVMRDFVSQRANVLLCTTIIETGIDVPSANTILLHRADKFGLAQLHQLRGRVGRSHHQAYAYMMVHDPSALTKQATRRLEAIQQMEELGAGFYLAMHDLEIRGAGEVLGDKQSGEIHEIGFQLYTDMLNDAVKALKNGKEPDLLAPLAATTEINLHMPAILPSDYCGDVQERLSLYKRLANCETSDSIDNVHEELIDRFGKLPPQAQALIETHRLRLVAKPLGVAKIDASEDVIALQFIPNPPIDAMRIIEMVQKNRHIKLAGQDRLRIEARSPDFTVRIATIKETLRALGGPARQAAAASGR</sequence>
<keyword evidence="8 13" id="KW-0238">DNA-binding</keyword>
<evidence type="ECO:0000256" key="5">
    <source>
        <dbReference type="ARBA" id="ARBA00022801"/>
    </source>
</evidence>
<dbReference type="InterPro" id="IPR027417">
    <property type="entry name" value="P-loop_NTPase"/>
</dbReference>
<dbReference type="SMART" id="SM00982">
    <property type="entry name" value="TRCF"/>
    <property type="match status" value="1"/>
</dbReference>
<keyword evidence="6" id="KW-0347">Helicase</keyword>
<comment type="similarity">
    <text evidence="11 13">In the C-terminal section; belongs to the helicase family. RecG subfamily.</text>
</comment>
<dbReference type="InterPro" id="IPR003711">
    <property type="entry name" value="CarD-like/TRCF_RID"/>
</dbReference>
<dbReference type="InterPro" id="IPR041471">
    <property type="entry name" value="UvrB_inter"/>
</dbReference>
<dbReference type="NCBIfam" id="TIGR00580">
    <property type="entry name" value="mfd"/>
    <property type="match status" value="1"/>
</dbReference>
<dbReference type="InterPro" id="IPR011545">
    <property type="entry name" value="DEAD/DEAH_box_helicase_dom"/>
</dbReference>
<dbReference type="PANTHER" id="PTHR47964:SF1">
    <property type="entry name" value="ATP-DEPENDENT DNA HELICASE HOMOLOG RECG, CHLOROPLASTIC"/>
    <property type="match status" value="1"/>
</dbReference>
<dbReference type="InterPro" id="IPR037235">
    <property type="entry name" value="TRCF-like_C_D7"/>
</dbReference>
<keyword evidence="4 13" id="KW-0227">DNA damage</keyword>
<evidence type="ECO:0000313" key="16">
    <source>
        <dbReference type="EMBL" id="CAB3798156.1"/>
    </source>
</evidence>
<dbReference type="EC" id="3.6.4.-" evidence="13"/>
<dbReference type="InterPro" id="IPR047112">
    <property type="entry name" value="RecG/Mfd"/>
</dbReference>
<comment type="similarity">
    <text evidence="10 13">In the N-terminal section; belongs to the UvrB family.</text>
</comment>
<evidence type="ECO:0000256" key="6">
    <source>
        <dbReference type="ARBA" id="ARBA00022806"/>
    </source>
</evidence>
<dbReference type="PROSITE" id="PS51192">
    <property type="entry name" value="HELICASE_ATP_BIND_1"/>
    <property type="match status" value="1"/>
</dbReference>
<dbReference type="FunFam" id="3.40.50.300:FF:000300">
    <property type="entry name" value="Transcription-repair-coupling factor"/>
    <property type="match status" value="1"/>
</dbReference>
<dbReference type="SUPFAM" id="SSF52540">
    <property type="entry name" value="P-loop containing nucleoside triphosphate hydrolases"/>
    <property type="match status" value="4"/>
</dbReference>
<evidence type="ECO:0000256" key="1">
    <source>
        <dbReference type="ARBA" id="ARBA00004496"/>
    </source>
</evidence>
<dbReference type="SUPFAM" id="SSF141259">
    <property type="entry name" value="CarD-like"/>
    <property type="match status" value="1"/>
</dbReference>
<evidence type="ECO:0000256" key="7">
    <source>
        <dbReference type="ARBA" id="ARBA00022840"/>
    </source>
</evidence>
<dbReference type="GO" id="GO:0006355">
    <property type="term" value="P:regulation of DNA-templated transcription"/>
    <property type="evidence" value="ECO:0007669"/>
    <property type="project" value="UniProtKB-UniRule"/>
</dbReference>
<dbReference type="AlphaFoldDB" id="A0A6S7CUM8"/>
<dbReference type="EMBL" id="CADIKM010000028">
    <property type="protein sequence ID" value="CAB3798156.1"/>
    <property type="molecule type" value="Genomic_DNA"/>
</dbReference>
<gene>
    <name evidence="13 16" type="primary">mfd</name>
    <name evidence="16" type="ORF">LMG28138_04402</name>
</gene>
<dbReference type="InterPro" id="IPR014001">
    <property type="entry name" value="Helicase_ATP-bd"/>
</dbReference>
<dbReference type="Pfam" id="PF17757">
    <property type="entry name" value="UvrB_inter"/>
    <property type="match status" value="1"/>
</dbReference>
<dbReference type="FunFam" id="3.40.50.300:FF:000546">
    <property type="entry name" value="Transcription-repair-coupling factor"/>
    <property type="match status" value="1"/>
</dbReference>
<evidence type="ECO:0000259" key="15">
    <source>
        <dbReference type="PROSITE" id="PS51194"/>
    </source>
</evidence>
<organism evidence="16 17">
    <name type="scientific">Pararobbsia alpina</name>
    <dbReference type="NCBI Taxonomy" id="621374"/>
    <lineage>
        <taxon>Bacteria</taxon>
        <taxon>Pseudomonadati</taxon>
        <taxon>Pseudomonadota</taxon>
        <taxon>Betaproteobacteria</taxon>
        <taxon>Burkholderiales</taxon>
        <taxon>Burkholderiaceae</taxon>
        <taxon>Pararobbsia</taxon>
    </lineage>
</organism>
<dbReference type="Gene3D" id="3.40.50.11180">
    <property type="match status" value="1"/>
</dbReference>
<dbReference type="PANTHER" id="PTHR47964">
    <property type="entry name" value="ATP-DEPENDENT DNA HELICASE HOMOLOG RECG, CHLOROPLASTIC"/>
    <property type="match status" value="1"/>
</dbReference>
<feature type="domain" description="Helicase C-terminal" evidence="15">
    <location>
        <begin position="828"/>
        <end position="981"/>
    </location>
</feature>
<evidence type="ECO:0000256" key="12">
    <source>
        <dbReference type="ARBA" id="ARBA00070128"/>
    </source>
</evidence>
<evidence type="ECO:0000256" key="13">
    <source>
        <dbReference type="HAMAP-Rule" id="MF_00969"/>
    </source>
</evidence>
<evidence type="ECO:0000256" key="3">
    <source>
        <dbReference type="ARBA" id="ARBA00022741"/>
    </source>
</evidence>
<dbReference type="SMART" id="SM00490">
    <property type="entry name" value="HELICc"/>
    <property type="match status" value="1"/>
</dbReference>
<dbReference type="HAMAP" id="MF_00969">
    <property type="entry name" value="TRCF"/>
    <property type="match status" value="1"/>
</dbReference>
<dbReference type="InterPro" id="IPR036101">
    <property type="entry name" value="CarD-like/TRCF_RID_sf"/>
</dbReference>
<evidence type="ECO:0000259" key="14">
    <source>
        <dbReference type="PROSITE" id="PS51192"/>
    </source>
</evidence>
<dbReference type="Pfam" id="PF00270">
    <property type="entry name" value="DEAD"/>
    <property type="match status" value="1"/>
</dbReference>
<keyword evidence="9 13" id="KW-0234">DNA repair</keyword>
<dbReference type="InterPro" id="IPR001650">
    <property type="entry name" value="Helicase_C-like"/>
</dbReference>
<dbReference type="CDD" id="cd17991">
    <property type="entry name" value="DEXHc_TRCF"/>
    <property type="match status" value="1"/>
</dbReference>
<dbReference type="SMART" id="SM00487">
    <property type="entry name" value="DEXDc"/>
    <property type="match status" value="1"/>
</dbReference>
<dbReference type="Gene3D" id="3.40.50.300">
    <property type="entry name" value="P-loop containing nucleotide triphosphate hydrolases"/>
    <property type="match status" value="2"/>
</dbReference>
<evidence type="ECO:0000313" key="17">
    <source>
        <dbReference type="Proteomes" id="UP000494115"/>
    </source>
</evidence>
<keyword evidence="7 13" id="KW-0067">ATP-binding</keyword>
<feature type="domain" description="Helicase ATP-binding" evidence="14">
    <location>
        <begin position="645"/>
        <end position="806"/>
    </location>
</feature>
<comment type="subcellular location">
    <subcellularLocation>
        <location evidence="1 13">Cytoplasm</location>
    </subcellularLocation>
</comment>